<gene>
    <name evidence="2" type="ORF">E4L96_20070</name>
</gene>
<accession>A0A4Y9S077</accession>
<dbReference type="AlphaFoldDB" id="A0A4Y9S077"/>
<sequence>MKIRSIAAAIALLTAPSLPWAGDLNSEVNRMFNNLGTIGNYTAPGAFRGQAFNTYTGGSLMLRSQNKTYQLMAIDYPTARAGCGGIDVFGGSFSHISSAELKNMLRNITSALPGVAFQLALDTVSPLLGSVTERFNNLSTMVNNARINSCETAKAMVSTGAEMVGFNAQESCADVAVALGLESDRDSARRRCGTDRSGVLNTARNSDNPEAKARAGFAGNITWHALQLVSPNLDNEERELVMSIIGTAVYEEPDKNPIIWSATLTSIPQLLYGQSDTPEGDIELPMLRCDEYTKCLNVRVDEHYRHTPLTVKVANLMHSIAEKIINRQPIANNSREIGFVNQTSEPVYRLLSIATSRLGTGLDETLIAQYRDVIAADYAYVFLDRTFRIGMDALEKDYLLNSQQRQQVAWLRERAMRQAMALSEQKQTVYAKVNSINSMASALDTLDRQLRAGLPQQILDALGRRNAFMR</sequence>
<evidence type="ECO:0000313" key="3">
    <source>
        <dbReference type="Proteomes" id="UP000298438"/>
    </source>
</evidence>
<comment type="caution">
    <text evidence="2">The sequence shown here is derived from an EMBL/GenBank/DDBJ whole genome shotgun (WGS) entry which is preliminary data.</text>
</comment>
<keyword evidence="1" id="KW-0732">Signal</keyword>
<keyword evidence="3" id="KW-1185">Reference proteome</keyword>
<dbReference type="OrthoDB" id="9797479at2"/>
<dbReference type="InterPro" id="IPR010927">
    <property type="entry name" value="T4SS_TraH"/>
</dbReference>
<dbReference type="Proteomes" id="UP000298438">
    <property type="component" value="Unassembled WGS sequence"/>
</dbReference>
<protein>
    <submittedName>
        <fullName evidence="2">Conjugal transfer protein TraH</fullName>
    </submittedName>
</protein>
<dbReference type="RefSeq" id="WP_135208988.1">
    <property type="nucleotide sequence ID" value="NZ_SPVF01000252.1"/>
</dbReference>
<evidence type="ECO:0000313" key="2">
    <source>
        <dbReference type="EMBL" id="TFW13395.1"/>
    </source>
</evidence>
<proteinExistence type="predicted"/>
<organism evidence="2 3">
    <name type="scientific">Zemynaea arenosa</name>
    <dbReference type="NCBI Taxonomy" id="2561931"/>
    <lineage>
        <taxon>Bacteria</taxon>
        <taxon>Pseudomonadati</taxon>
        <taxon>Pseudomonadota</taxon>
        <taxon>Betaproteobacteria</taxon>
        <taxon>Burkholderiales</taxon>
        <taxon>Oxalobacteraceae</taxon>
        <taxon>Telluria group</taxon>
        <taxon>Zemynaea</taxon>
    </lineage>
</organism>
<feature type="signal peptide" evidence="1">
    <location>
        <begin position="1"/>
        <end position="21"/>
    </location>
</feature>
<feature type="chain" id="PRO_5021340326" evidence="1">
    <location>
        <begin position="22"/>
        <end position="470"/>
    </location>
</feature>
<name>A0A4Y9S077_9BURK</name>
<dbReference type="EMBL" id="SPVF01000252">
    <property type="protein sequence ID" value="TFW13395.1"/>
    <property type="molecule type" value="Genomic_DNA"/>
</dbReference>
<dbReference type="Pfam" id="PF06122">
    <property type="entry name" value="TraH"/>
    <property type="match status" value="1"/>
</dbReference>
<evidence type="ECO:0000256" key="1">
    <source>
        <dbReference type="SAM" id="SignalP"/>
    </source>
</evidence>
<reference evidence="2 3" key="1">
    <citation type="submission" date="2019-03" db="EMBL/GenBank/DDBJ databases">
        <title>Draft Genome Sequence of Massilia arenosa sp. nov., a Novel Massilia Species Isolated from a Sandy-loam Maize Soil.</title>
        <authorList>
            <person name="Raths R."/>
            <person name="Peta V."/>
            <person name="Bucking H."/>
        </authorList>
    </citation>
    <scope>NUCLEOTIDE SEQUENCE [LARGE SCALE GENOMIC DNA]</scope>
    <source>
        <strain evidence="2 3">MC02</strain>
    </source>
</reference>